<dbReference type="GO" id="GO:0005849">
    <property type="term" value="C:mRNA cleavage factor complex"/>
    <property type="evidence" value="ECO:0000318"/>
    <property type="project" value="GO_Central"/>
</dbReference>
<dbReference type="AlphaFoldDB" id="A0A022QL76"/>
<dbReference type="EMBL" id="KI631414">
    <property type="protein sequence ID" value="EYU28364.1"/>
    <property type="molecule type" value="Genomic_DNA"/>
</dbReference>
<dbReference type="Proteomes" id="UP000030748">
    <property type="component" value="Unassembled WGS sequence"/>
</dbReference>
<name>A0A022QL76_ERYGU</name>
<dbReference type="eggNOG" id="KOG1689">
    <property type="taxonomic scope" value="Eukaryota"/>
</dbReference>
<evidence type="ECO:0000256" key="1">
    <source>
        <dbReference type="ARBA" id="ARBA00009710"/>
    </source>
</evidence>
<dbReference type="OMA" id="IPLCQIN"/>
<keyword evidence="8" id="KW-1185">Reference proteome</keyword>
<evidence type="ECO:0000313" key="8">
    <source>
        <dbReference type="Proteomes" id="UP000030748"/>
    </source>
</evidence>
<dbReference type="GO" id="GO:0035925">
    <property type="term" value="F:mRNA 3'-UTR AU-rich region binding"/>
    <property type="evidence" value="ECO:0000318"/>
    <property type="project" value="GO_Central"/>
</dbReference>
<dbReference type="CDD" id="cd18871">
    <property type="entry name" value="NUDIX_Cfim25_Nudt21"/>
    <property type="match status" value="1"/>
</dbReference>
<evidence type="ECO:0000256" key="6">
    <source>
        <dbReference type="PIRNR" id="PIRNR017888"/>
    </source>
</evidence>
<evidence type="ECO:0000256" key="2">
    <source>
        <dbReference type="ARBA" id="ARBA00022664"/>
    </source>
</evidence>
<evidence type="ECO:0000313" key="7">
    <source>
        <dbReference type="EMBL" id="EYU28364.1"/>
    </source>
</evidence>
<dbReference type="Pfam" id="PF13869">
    <property type="entry name" value="NUDIX_2"/>
    <property type="match status" value="1"/>
</dbReference>
<evidence type="ECO:0000256" key="4">
    <source>
        <dbReference type="ARBA" id="ARBA00023242"/>
    </source>
</evidence>
<dbReference type="GO" id="GO:0006397">
    <property type="term" value="P:mRNA processing"/>
    <property type="evidence" value="ECO:0000318"/>
    <property type="project" value="GO_Central"/>
</dbReference>
<dbReference type="PIRSF" id="PIRSF017888">
    <property type="entry name" value="CPSF-25"/>
    <property type="match status" value="1"/>
</dbReference>
<proteinExistence type="inferred from homology"/>
<keyword evidence="2 6" id="KW-0507">mRNA processing</keyword>
<dbReference type="PANTHER" id="PTHR13047">
    <property type="entry name" value="PRE-MRNA CLEAVAGE FACTOR IM, 25KD SUBUNIT"/>
    <property type="match status" value="1"/>
</dbReference>
<comment type="similarity">
    <text evidence="1 6">Belongs to the Nudix hydrolase family. CPSF5 subfamily.</text>
</comment>
<protein>
    <recommendedName>
        <fullName evidence="6">Pre-mRNA cleavage factor Im 25 kDa subunit</fullName>
    </recommendedName>
</protein>
<evidence type="ECO:0000256" key="5">
    <source>
        <dbReference type="ARBA" id="ARBA00054854"/>
    </source>
</evidence>
<dbReference type="OrthoDB" id="277288at2759"/>
<evidence type="ECO:0000256" key="3">
    <source>
        <dbReference type="ARBA" id="ARBA00022884"/>
    </source>
</evidence>
<comment type="subunit">
    <text evidence="6">Homodimer. Component of the cleavage factor Im (CFIm) complex.</text>
</comment>
<keyword evidence="3 6" id="KW-0694">RNA-binding</keyword>
<dbReference type="InterPro" id="IPR015797">
    <property type="entry name" value="NUDIX_hydrolase-like_dom_sf"/>
</dbReference>
<accession>A0A022QL76</accession>
<dbReference type="SUPFAM" id="SSF55811">
    <property type="entry name" value="Nudix"/>
    <property type="match status" value="1"/>
</dbReference>
<sequence>MGDSTGALENGDSDHTSSDVLDIYPLSCYYFGSKESVSLKNESDADRLLRLTASYEAHGMRNCVAAVIVVELFKHPHLLVLQVQNSFYTLPGGRLRPGESDIDCLKRKLLNKLSAGEDGRGPEWEVGDCLGIWWRPDFDAPLHPYLPPNINKPKECTKLFLVKLPPSRRFIVPKKFRILAVPLCELHDNEQTYGQTISGVPQLMSKFSFNFVEPNAASI</sequence>
<dbReference type="PhylomeDB" id="A0A022QL76"/>
<comment type="subcellular location">
    <subcellularLocation>
        <location evidence="6">Nucleus</location>
    </subcellularLocation>
    <text evidence="6">In punctate subnuclear structures localized adjacent to nuclear speckles, called paraspeckles.</text>
</comment>
<organism evidence="7 8">
    <name type="scientific">Erythranthe guttata</name>
    <name type="common">Yellow monkey flower</name>
    <name type="synonym">Mimulus guttatus</name>
    <dbReference type="NCBI Taxonomy" id="4155"/>
    <lineage>
        <taxon>Eukaryota</taxon>
        <taxon>Viridiplantae</taxon>
        <taxon>Streptophyta</taxon>
        <taxon>Embryophyta</taxon>
        <taxon>Tracheophyta</taxon>
        <taxon>Spermatophyta</taxon>
        <taxon>Magnoliopsida</taxon>
        <taxon>eudicotyledons</taxon>
        <taxon>Gunneridae</taxon>
        <taxon>Pentapetalae</taxon>
        <taxon>asterids</taxon>
        <taxon>lamiids</taxon>
        <taxon>Lamiales</taxon>
        <taxon>Phrymaceae</taxon>
        <taxon>Erythranthe</taxon>
    </lineage>
</organism>
<gene>
    <name evidence="7" type="ORF">MIMGU_mgv1a013494mg</name>
</gene>
<dbReference type="KEGG" id="egt:105968154"/>
<dbReference type="GO" id="GO:0031124">
    <property type="term" value="P:mRNA 3'-end processing"/>
    <property type="evidence" value="ECO:0007669"/>
    <property type="project" value="InterPro"/>
</dbReference>
<dbReference type="STRING" id="4155.A0A022QL76"/>
<dbReference type="Gene3D" id="3.90.79.10">
    <property type="entry name" value="Nucleoside Triphosphate Pyrophosphohydrolase"/>
    <property type="match status" value="1"/>
</dbReference>
<reference evidence="7 8" key="1">
    <citation type="journal article" date="2013" name="Proc. Natl. Acad. Sci. U.S.A.">
        <title>Fine-scale variation in meiotic recombination in Mimulus inferred from population shotgun sequencing.</title>
        <authorList>
            <person name="Hellsten U."/>
            <person name="Wright K.M."/>
            <person name="Jenkins J."/>
            <person name="Shu S."/>
            <person name="Yuan Y."/>
            <person name="Wessler S.R."/>
            <person name="Schmutz J."/>
            <person name="Willis J.H."/>
            <person name="Rokhsar D.S."/>
        </authorList>
    </citation>
    <scope>NUCLEOTIDE SEQUENCE [LARGE SCALE GENOMIC DNA]</scope>
    <source>
        <strain evidence="8">cv. DUN x IM62</strain>
    </source>
</reference>
<comment type="function">
    <text evidence="5">Component of the cleavage factor Im (CFIm) complex that plays a key role in pre-mRNA 3'-processing. Involved in association with CPSF6 or CPSF7 in pre-MRNA 3'-end poly(A) site cleavage and poly(A) addition. NUDT21/CPSF5 binds to cleavage and polyadenylation RNA substrates. The homodimer mediates simultaneous sequence-specific recognition of two 5'-UGUA-3' elements within the pre-mRNA. Binds to, but does not hydrolyze mono- and di-adenosine nucleotides. May have a role in mRNA export.</text>
</comment>
<dbReference type="InterPro" id="IPR016706">
    <property type="entry name" value="Cleav_polyA_spec_factor_su5"/>
</dbReference>
<dbReference type="FunFam" id="3.90.79.10:FF:000020">
    <property type="entry name" value="Pre-mRNA cleavage factor Im subunit 2"/>
    <property type="match status" value="1"/>
</dbReference>
<keyword evidence="4 6" id="KW-0539">Nucleus</keyword>